<evidence type="ECO:0000313" key="6">
    <source>
        <dbReference type="EMBL" id="SEK92944.1"/>
    </source>
</evidence>
<dbReference type="PANTHER" id="PTHR43133:SF46">
    <property type="entry name" value="RNA POLYMERASE SIGMA-70 FACTOR ECF SUBFAMILY"/>
    <property type="match status" value="1"/>
</dbReference>
<dbReference type="Proteomes" id="UP000198916">
    <property type="component" value="Unassembled WGS sequence"/>
</dbReference>
<keyword evidence="4" id="KW-0804">Transcription</keyword>
<protein>
    <submittedName>
        <fullName evidence="6">RNA polymerase sigma-70 factor, ECF subfamily</fullName>
    </submittedName>
</protein>
<evidence type="ECO:0000256" key="2">
    <source>
        <dbReference type="ARBA" id="ARBA00023015"/>
    </source>
</evidence>
<dbReference type="Gene3D" id="1.10.1740.10">
    <property type="match status" value="1"/>
</dbReference>
<dbReference type="RefSeq" id="WP_177181049.1">
    <property type="nucleotide sequence ID" value="NZ_FNZR01000003.1"/>
</dbReference>
<evidence type="ECO:0000256" key="3">
    <source>
        <dbReference type="ARBA" id="ARBA00023082"/>
    </source>
</evidence>
<accession>A0A1H7L292</accession>
<organism evidence="6 7">
    <name type="scientific">Parapedobacter koreensis</name>
    <dbReference type="NCBI Taxonomy" id="332977"/>
    <lineage>
        <taxon>Bacteria</taxon>
        <taxon>Pseudomonadati</taxon>
        <taxon>Bacteroidota</taxon>
        <taxon>Sphingobacteriia</taxon>
        <taxon>Sphingobacteriales</taxon>
        <taxon>Sphingobacteriaceae</taxon>
        <taxon>Parapedobacter</taxon>
    </lineage>
</organism>
<dbReference type="InterPro" id="IPR036388">
    <property type="entry name" value="WH-like_DNA-bd_sf"/>
</dbReference>
<comment type="similarity">
    <text evidence="1">Belongs to the sigma-70 factor family. ECF subfamily.</text>
</comment>
<dbReference type="InterPro" id="IPR014284">
    <property type="entry name" value="RNA_pol_sigma-70_dom"/>
</dbReference>
<dbReference type="GO" id="GO:0003677">
    <property type="term" value="F:DNA binding"/>
    <property type="evidence" value="ECO:0007669"/>
    <property type="project" value="InterPro"/>
</dbReference>
<reference evidence="7" key="1">
    <citation type="submission" date="2016-10" db="EMBL/GenBank/DDBJ databases">
        <authorList>
            <person name="Varghese N."/>
            <person name="Submissions S."/>
        </authorList>
    </citation>
    <scope>NUCLEOTIDE SEQUENCE [LARGE SCALE GENOMIC DNA]</scope>
    <source>
        <strain evidence="7">Jip14</strain>
    </source>
</reference>
<dbReference type="InterPro" id="IPR013249">
    <property type="entry name" value="RNA_pol_sigma70_r4_t2"/>
</dbReference>
<dbReference type="InterPro" id="IPR013324">
    <property type="entry name" value="RNA_pol_sigma_r3/r4-like"/>
</dbReference>
<dbReference type="Gene3D" id="1.10.10.10">
    <property type="entry name" value="Winged helix-like DNA-binding domain superfamily/Winged helix DNA-binding domain"/>
    <property type="match status" value="1"/>
</dbReference>
<dbReference type="CDD" id="cd06171">
    <property type="entry name" value="Sigma70_r4"/>
    <property type="match status" value="1"/>
</dbReference>
<gene>
    <name evidence="6" type="ORF">SAMN05421740_10312</name>
</gene>
<dbReference type="InterPro" id="IPR013325">
    <property type="entry name" value="RNA_pol_sigma_r2"/>
</dbReference>
<dbReference type="AlphaFoldDB" id="A0A1H7L292"/>
<dbReference type="NCBIfam" id="TIGR02937">
    <property type="entry name" value="sigma70-ECF"/>
    <property type="match status" value="1"/>
</dbReference>
<evidence type="ECO:0000259" key="5">
    <source>
        <dbReference type="Pfam" id="PF08281"/>
    </source>
</evidence>
<keyword evidence="7" id="KW-1185">Reference proteome</keyword>
<dbReference type="EMBL" id="FNZR01000003">
    <property type="protein sequence ID" value="SEK92944.1"/>
    <property type="molecule type" value="Genomic_DNA"/>
</dbReference>
<dbReference type="PANTHER" id="PTHR43133">
    <property type="entry name" value="RNA POLYMERASE ECF-TYPE SIGMA FACTO"/>
    <property type="match status" value="1"/>
</dbReference>
<dbReference type="GO" id="GO:0006352">
    <property type="term" value="P:DNA-templated transcription initiation"/>
    <property type="evidence" value="ECO:0007669"/>
    <property type="project" value="InterPro"/>
</dbReference>
<dbReference type="GO" id="GO:0016987">
    <property type="term" value="F:sigma factor activity"/>
    <property type="evidence" value="ECO:0007669"/>
    <property type="project" value="UniProtKB-KW"/>
</dbReference>
<name>A0A1H7L292_9SPHI</name>
<dbReference type="InterPro" id="IPR039425">
    <property type="entry name" value="RNA_pol_sigma-70-like"/>
</dbReference>
<sequence>MGRVRKLSKTEKYVSGEFPIKRVKTVNDYAQLPDRSVWEAFKEGDELAFVNIYRTYVDVLFNYGCQFTADREMVKDCLQDFFVYLRNSRAGLGKTDNIKLYLLKAFRRRVFDYLKKTNREIQHNEYFAFLQFPIELSSESMYINRQIEAEQLVRLNTALQALNTKEREAIYYFYYEGLSYEQIAEILHVTHVSSARRIVYRGLSHLKKFF</sequence>
<dbReference type="STRING" id="332977.SAMN05421740_10312"/>
<keyword evidence="3" id="KW-0731">Sigma factor</keyword>
<evidence type="ECO:0000313" key="7">
    <source>
        <dbReference type="Proteomes" id="UP000198916"/>
    </source>
</evidence>
<feature type="domain" description="RNA polymerase sigma factor 70 region 4 type 2" evidence="5">
    <location>
        <begin position="154"/>
        <end position="206"/>
    </location>
</feature>
<proteinExistence type="inferred from homology"/>
<dbReference type="SUPFAM" id="SSF88659">
    <property type="entry name" value="Sigma3 and sigma4 domains of RNA polymerase sigma factors"/>
    <property type="match status" value="1"/>
</dbReference>
<dbReference type="Pfam" id="PF08281">
    <property type="entry name" value="Sigma70_r4_2"/>
    <property type="match status" value="1"/>
</dbReference>
<dbReference type="SUPFAM" id="SSF88946">
    <property type="entry name" value="Sigma2 domain of RNA polymerase sigma factors"/>
    <property type="match status" value="1"/>
</dbReference>
<evidence type="ECO:0000256" key="1">
    <source>
        <dbReference type="ARBA" id="ARBA00010641"/>
    </source>
</evidence>
<evidence type="ECO:0000256" key="4">
    <source>
        <dbReference type="ARBA" id="ARBA00023163"/>
    </source>
</evidence>
<keyword evidence="2" id="KW-0805">Transcription regulation</keyword>